<evidence type="ECO:0000313" key="1">
    <source>
        <dbReference type="EMBL" id="PON60106.1"/>
    </source>
</evidence>
<evidence type="ECO:0000313" key="2">
    <source>
        <dbReference type="Proteomes" id="UP000237000"/>
    </source>
</evidence>
<keyword evidence="2" id="KW-1185">Reference proteome</keyword>
<dbReference type="EMBL" id="JXTC01000368">
    <property type="protein sequence ID" value="PON60106.1"/>
    <property type="molecule type" value="Genomic_DNA"/>
</dbReference>
<dbReference type="PANTHER" id="PTHR21529">
    <property type="entry name" value="MAMMARY TURMOR VIRUS RECEPTOR HOMOLOG 1, 2 MTVR1, 2"/>
    <property type="match status" value="1"/>
</dbReference>
<reference evidence="2" key="1">
    <citation type="submission" date="2016-06" db="EMBL/GenBank/DDBJ databases">
        <title>Parallel loss of symbiosis genes in relatives of nitrogen-fixing non-legume Parasponia.</title>
        <authorList>
            <person name="Van Velzen R."/>
            <person name="Holmer R."/>
            <person name="Bu F."/>
            <person name="Rutten L."/>
            <person name="Van Zeijl A."/>
            <person name="Liu W."/>
            <person name="Santuari L."/>
            <person name="Cao Q."/>
            <person name="Sharma T."/>
            <person name="Shen D."/>
            <person name="Roswanjaya Y."/>
            <person name="Wardhani T."/>
            <person name="Kalhor M.S."/>
            <person name="Jansen J."/>
            <person name="Van den Hoogen J."/>
            <person name="Gungor B."/>
            <person name="Hartog M."/>
            <person name="Hontelez J."/>
            <person name="Verver J."/>
            <person name="Yang W.-C."/>
            <person name="Schijlen E."/>
            <person name="Repin R."/>
            <person name="Schilthuizen M."/>
            <person name="Schranz E."/>
            <person name="Heidstra R."/>
            <person name="Miyata K."/>
            <person name="Fedorova E."/>
            <person name="Kohlen W."/>
            <person name="Bisseling T."/>
            <person name="Smit S."/>
            <person name="Geurts R."/>
        </authorList>
    </citation>
    <scope>NUCLEOTIDE SEQUENCE [LARGE SCALE GENOMIC DNA]</scope>
    <source>
        <strain evidence="2">cv. RG33-2</strain>
    </source>
</reference>
<comment type="caution">
    <text evidence="1">The sequence shown here is derived from an EMBL/GenBank/DDBJ whole genome shotgun (WGS) entry which is preliminary data.</text>
</comment>
<dbReference type="OrthoDB" id="3156807at2759"/>
<gene>
    <name evidence="1" type="ORF">TorRG33x02_285900</name>
</gene>
<name>A0A2P5CGD1_TREOI</name>
<dbReference type="Proteomes" id="UP000237000">
    <property type="component" value="Unassembled WGS sequence"/>
</dbReference>
<accession>A0A2P5CGD1</accession>
<dbReference type="STRING" id="63057.A0A2P5CGD1"/>
<proteinExistence type="predicted"/>
<organism evidence="1 2">
    <name type="scientific">Trema orientale</name>
    <name type="common">Charcoal tree</name>
    <name type="synonym">Celtis orientalis</name>
    <dbReference type="NCBI Taxonomy" id="63057"/>
    <lineage>
        <taxon>Eukaryota</taxon>
        <taxon>Viridiplantae</taxon>
        <taxon>Streptophyta</taxon>
        <taxon>Embryophyta</taxon>
        <taxon>Tracheophyta</taxon>
        <taxon>Spermatophyta</taxon>
        <taxon>Magnoliopsida</taxon>
        <taxon>eudicotyledons</taxon>
        <taxon>Gunneridae</taxon>
        <taxon>Pentapetalae</taxon>
        <taxon>rosids</taxon>
        <taxon>fabids</taxon>
        <taxon>Rosales</taxon>
        <taxon>Cannabaceae</taxon>
        <taxon>Trema</taxon>
    </lineage>
</organism>
<protein>
    <submittedName>
        <fullName evidence="1">Uncharacterized protein</fullName>
    </submittedName>
</protein>
<dbReference type="InterPro" id="IPR039904">
    <property type="entry name" value="TRANK1"/>
</dbReference>
<dbReference type="InParanoid" id="A0A2P5CGD1"/>
<dbReference type="PANTHER" id="PTHR21529:SF4">
    <property type="entry name" value="TPR AND ANKYRIN REPEAT-CONTAINING PROTEIN 1"/>
    <property type="match status" value="1"/>
</dbReference>
<dbReference type="AlphaFoldDB" id="A0A2P5CGD1"/>
<sequence>MEMKLLMGAAHDYKRLRDKISMMKCFLEELLQWETECGKFVLAAKLAKKIGETLLEAELLKNVEHFKEASQLIMSSRALANSIWTLGSKGWPLKQFPRKNELLDKAITWAGNVSSDFFELVCTERNVLADKMVPLSELQQLLNDSKRQQSVIGEISCERKILDVHFSVTSSKYLWQDNIVTDMKKHTENILLQNEVSLETLVFFWNNWKEKIGQIFYYLGHLQNHDAYGHFCSSYLAVRMTKCFGNKKAMCLLLNPDANWVKEISDRHLHHNGKLVFCNDEHFSYAARCYWSSEMHSVGMKVLESLKAFYEYSKENSLPLHCQTICLIYMCGVSKSLSEPKFLHYMNNAKIPRHHLEPCTDKLLGTLFPLDWLKPLTLHMTNLRETEEFKDLLEDIVCNTISLNSHLTYEQIGNVTMTIFGGSWKLSDGIYKKILQRFDKDPLWRSCIESFGNIGSEVMQVSSPSVSFDTLMQVSLVQKFHKALEHTYYADSLGRSDYLSPSCFVYLVERLLILVFYLKGTLDIMAAIVAELLYNERDVITWIENSELSSACHPQLVLRLFVALCLLCANSGNYYELLSELLGSSDVTCRLPQELYDVIQNLKPGNLDDNAGVLAEAFRKVGNPLVIVSSSGRKCCTASEIQDAVFVDLEVHQGREKLINIMFR</sequence>